<keyword evidence="4" id="KW-0540">Nuclease</keyword>
<evidence type="ECO:0000256" key="4">
    <source>
        <dbReference type="ARBA" id="ARBA00022722"/>
    </source>
</evidence>
<dbReference type="GO" id="GO:0004518">
    <property type="term" value="F:nuclease activity"/>
    <property type="evidence" value="ECO:0007669"/>
    <property type="project" value="UniProtKB-KW"/>
</dbReference>
<evidence type="ECO:0000256" key="6">
    <source>
        <dbReference type="ARBA" id="ARBA00022801"/>
    </source>
</evidence>
<dbReference type="Proteomes" id="UP001281410">
    <property type="component" value="Unassembled WGS sequence"/>
</dbReference>
<evidence type="ECO:0000256" key="1">
    <source>
        <dbReference type="ARBA" id="ARBA00001968"/>
    </source>
</evidence>
<comment type="subcellular location">
    <subcellularLocation>
        <location evidence="2">Nucleus</location>
    </subcellularLocation>
</comment>
<dbReference type="PANTHER" id="PTHR22930">
    <property type="match status" value="1"/>
</dbReference>
<dbReference type="GO" id="GO:0046872">
    <property type="term" value="F:metal ion binding"/>
    <property type="evidence" value="ECO:0007669"/>
    <property type="project" value="UniProtKB-KW"/>
</dbReference>
<evidence type="ECO:0000256" key="2">
    <source>
        <dbReference type="ARBA" id="ARBA00004123"/>
    </source>
</evidence>
<dbReference type="EMBL" id="JANJYJ010000009">
    <property type="protein sequence ID" value="KAK3189221.1"/>
    <property type="molecule type" value="Genomic_DNA"/>
</dbReference>
<evidence type="ECO:0000313" key="9">
    <source>
        <dbReference type="EMBL" id="KAK3189221.1"/>
    </source>
</evidence>
<keyword evidence="5" id="KW-0479">Metal-binding</keyword>
<gene>
    <name evidence="9" type="ORF">Dsin_028782</name>
</gene>
<evidence type="ECO:0000313" key="10">
    <source>
        <dbReference type="Proteomes" id="UP001281410"/>
    </source>
</evidence>
<comment type="caution">
    <text evidence="9">The sequence shown here is derived from an EMBL/GenBank/DDBJ whole genome shotgun (WGS) entry which is preliminary data.</text>
</comment>
<name>A0AAE0DUW1_9ROSI</name>
<dbReference type="InterPro" id="IPR045249">
    <property type="entry name" value="HARBI1-like"/>
</dbReference>
<reference evidence="9" key="1">
    <citation type="journal article" date="2023" name="Plant J.">
        <title>Genome sequences and population genomics provide insights into the demographic history, inbreeding, and mutation load of two 'living fossil' tree species of Dipteronia.</title>
        <authorList>
            <person name="Feng Y."/>
            <person name="Comes H.P."/>
            <person name="Chen J."/>
            <person name="Zhu S."/>
            <person name="Lu R."/>
            <person name="Zhang X."/>
            <person name="Li P."/>
            <person name="Qiu J."/>
            <person name="Olsen K.M."/>
            <person name="Qiu Y."/>
        </authorList>
    </citation>
    <scope>NUCLEOTIDE SEQUENCE</scope>
    <source>
        <strain evidence="9">NBL</strain>
    </source>
</reference>
<accession>A0AAE0DUW1</accession>
<comment type="similarity">
    <text evidence="3">Belongs to the HARBI1 family.</text>
</comment>
<organism evidence="9 10">
    <name type="scientific">Dipteronia sinensis</name>
    <dbReference type="NCBI Taxonomy" id="43782"/>
    <lineage>
        <taxon>Eukaryota</taxon>
        <taxon>Viridiplantae</taxon>
        <taxon>Streptophyta</taxon>
        <taxon>Embryophyta</taxon>
        <taxon>Tracheophyta</taxon>
        <taxon>Spermatophyta</taxon>
        <taxon>Magnoliopsida</taxon>
        <taxon>eudicotyledons</taxon>
        <taxon>Gunneridae</taxon>
        <taxon>Pentapetalae</taxon>
        <taxon>rosids</taxon>
        <taxon>malvids</taxon>
        <taxon>Sapindales</taxon>
        <taxon>Sapindaceae</taxon>
        <taxon>Hippocastanoideae</taxon>
        <taxon>Acereae</taxon>
        <taxon>Dipteronia</taxon>
    </lineage>
</organism>
<sequence length="106" mass="12866">MSGFLTPYRGERYHLRDYRGSTRAPRGPTELFNYRHSSLRNVIERCFCVLKARFPILKLMSNYPPRRQRLILIVCCVLHNFIQKEARHDRMFREFELEDMIIDEET</sequence>
<keyword evidence="6" id="KW-0378">Hydrolase</keyword>
<keyword evidence="7" id="KW-0539">Nucleus</keyword>
<dbReference type="Pfam" id="PF13359">
    <property type="entry name" value="DDE_Tnp_4"/>
    <property type="match status" value="1"/>
</dbReference>
<dbReference type="PANTHER" id="PTHR22930:SF228">
    <property type="entry name" value="PROTEIN ALP1-LIKE"/>
    <property type="match status" value="1"/>
</dbReference>
<dbReference type="InterPro" id="IPR027806">
    <property type="entry name" value="HARBI1_dom"/>
</dbReference>
<evidence type="ECO:0000256" key="3">
    <source>
        <dbReference type="ARBA" id="ARBA00006958"/>
    </source>
</evidence>
<feature type="domain" description="DDE Tnp4" evidence="8">
    <location>
        <begin position="30"/>
        <end position="80"/>
    </location>
</feature>
<dbReference type="GO" id="GO:0016787">
    <property type="term" value="F:hydrolase activity"/>
    <property type="evidence" value="ECO:0007669"/>
    <property type="project" value="UniProtKB-KW"/>
</dbReference>
<keyword evidence="10" id="KW-1185">Reference proteome</keyword>
<proteinExistence type="inferred from homology"/>
<dbReference type="GO" id="GO:0005634">
    <property type="term" value="C:nucleus"/>
    <property type="evidence" value="ECO:0007669"/>
    <property type="project" value="UniProtKB-SubCell"/>
</dbReference>
<evidence type="ECO:0000256" key="7">
    <source>
        <dbReference type="ARBA" id="ARBA00023242"/>
    </source>
</evidence>
<evidence type="ECO:0000256" key="5">
    <source>
        <dbReference type="ARBA" id="ARBA00022723"/>
    </source>
</evidence>
<dbReference type="AlphaFoldDB" id="A0AAE0DUW1"/>
<protein>
    <recommendedName>
        <fullName evidence="8">DDE Tnp4 domain-containing protein</fullName>
    </recommendedName>
</protein>
<comment type="cofactor">
    <cofactor evidence="1">
        <name>a divalent metal cation</name>
        <dbReference type="ChEBI" id="CHEBI:60240"/>
    </cofactor>
</comment>
<evidence type="ECO:0000259" key="8">
    <source>
        <dbReference type="Pfam" id="PF13359"/>
    </source>
</evidence>